<dbReference type="Proteomes" id="UP001056120">
    <property type="component" value="Linkage Group LG09"/>
</dbReference>
<keyword evidence="2" id="KW-1185">Reference proteome</keyword>
<protein>
    <submittedName>
        <fullName evidence="1">Uncharacterized protein</fullName>
    </submittedName>
</protein>
<organism evidence="1 2">
    <name type="scientific">Smallanthus sonchifolius</name>
    <dbReference type="NCBI Taxonomy" id="185202"/>
    <lineage>
        <taxon>Eukaryota</taxon>
        <taxon>Viridiplantae</taxon>
        <taxon>Streptophyta</taxon>
        <taxon>Embryophyta</taxon>
        <taxon>Tracheophyta</taxon>
        <taxon>Spermatophyta</taxon>
        <taxon>Magnoliopsida</taxon>
        <taxon>eudicotyledons</taxon>
        <taxon>Gunneridae</taxon>
        <taxon>Pentapetalae</taxon>
        <taxon>asterids</taxon>
        <taxon>campanulids</taxon>
        <taxon>Asterales</taxon>
        <taxon>Asteraceae</taxon>
        <taxon>Asteroideae</taxon>
        <taxon>Heliantheae alliance</taxon>
        <taxon>Millerieae</taxon>
        <taxon>Smallanthus</taxon>
    </lineage>
</organism>
<proteinExistence type="predicted"/>
<gene>
    <name evidence="1" type="ORF">L1987_26646</name>
</gene>
<evidence type="ECO:0000313" key="2">
    <source>
        <dbReference type="Proteomes" id="UP001056120"/>
    </source>
</evidence>
<comment type="caution">
    <text evidence="1">The sequence shown here is derived from an EMBL/GenBank/DDBJ whole genome shotgun (WGS) entry which is preliminary data.</text>
</comment>
<evidence type="ECO:0000313" key="1">
    <source>
        <dbReference type="EMBL" id="KAI3804816.1"/>
    </source>
</evidence>
<accession>A0ACB9IAM2</accession>
<dbReference type="EMBL" id="CM042026">
    <property type="protein sequence ID" value="KAI3804816.1"/>
    <property type="molecule type" value="Genomic_DNA"/>
</dbReference>
<reference evidence="1 2" key="2">
    <citation type="journal article" date="2022" name="Mol. Ecol. Resour.">
        <title>The genomes of chicory, endive, great burdock and yacon provide insights into Asteraceae paleo-polyploidization history and plant inulin production.</title>
        <authorList>
            <person name="Fan W."/>
            <person name="Wang S."/>
            <person name="Wang H."/>
            <person name="Wang A."/>
            <person name="Jiang F."/>
            <person name="Liu H."/>
            <person name="Zhao H."/>
            <person name="Xu D."/>
            <person name="Zhang Y."/>
        </authorList>
    </citation>
    <scope>NUCLEOTIDE SEQUENCE [LARGE SCALE GENOMIC DNA]</scope>
    <source>
        <strain evidence="2">cv. Yunnan</strain>
        <tissue evidence="1">Leaves</tissue>
    </source>
</reference>
<name>A0ACB9IAM2_9ASTR</name>
<sequence length="218" mass="24285">MENSSEFGYQFSGSSRGLNSSEASNRNPRSDHDSGTIADRATQLNPVTTQFGYFRDDAGAVIRAVEPKDISLRQWLDDRKRVINAFECLHIFRQIVEIVNLAHSQGIIVHNIRPSCFVMSSLNRVSFIESASCSDSDSNEDVLTSKKAGLKGHTVSENTWLQSSLENLEASCSEQTEKKQQFFPMKHILEMETDWYTSPEEAASLPGSFASDVRGPSL</sequence>
<reference evidence="2" key="1">
    <citation type="journal article" date="2022" name="Mol. Ecol. Resour.">
        <title>The genomes of chicory, endive, great burdock and yacon provide insights into Asteraceae palaeo-polyploidization history and plant inulin production.</title>
        <authorList>
            <person name="Fan W."/>
            <person name="Wang S."/>
            <person name="Wang H."/>
            <person name="Wang A."/>
            <person name="Jiang F."/>
            <person name="Liu H."/>
            <person name="Zhao H."/>
            <person name="Xu D."/>
            <person name="Zhang Y."/>
        </authorList>
    </citation>
    <scope>NUCLEOTIDE SEQUENCE [LARGE SCALE GENOMIC DNA]</scope>
    <source>
        <strain evidence="2">cv. Yunnan</strain>
    </source>
</reference>